<dbReference type="OMA" id="RLRHMDM"/>
<evidence type="ECO:0000313" key="7">
    <source>
        <dbReference type="EMBL" id="EDV47589.1"/>
    </source>
</evidence>
<keyword evidence="4" id="KW-0788">Thiol protease</keyword>
<evidence type="ECO:0000256" key="2">
    <source>
        <dbReference type="ARBA" id="ARBA00022670"/>
    </source>
</evidence>
<dbReference type="GO" id="GO:0006508">
    <property type="term" value="P:proteolysis"/>
    <property type="evidence" value="ECO:0007669"/>
    <property type="project" value="UniProtKB-KW"/>
</dbReference>
<keyword evidence="8" id="KW-1185">Reference proteome</keyword>
<proteinExistence type="inferred from homology"/>
<evidence type="ECO:0000256" key="3">
    <source>
        <dbReference type="ARBA" id="ARBA00022801"/>
    </source>
</evidence>
<dbReference type="GO" id="GO:0019784">
    <property type="term" value="F:deNEDDylase activity"/>
    <property type="evidence" value="ECO:0007669"/>
    <property type="project" value="InterPro"/>
</dbReference>
<dbReference type="Proteomes" id="UP000008711">
    <property type="component" value="Unassembled WGS sequence"/>
</dbReference>
<dbReference type="InterPro" id="IPR044613">
    <property type="entry name" value="Nep1/2-like"/>
</dbReference>
<accession>B3NYB0</accession>
<dbReference type="PhylomeDB" id="B3NYB0"/>
<dbReference type="GO" id="GO:0008234">
    <property type="term" value="F:cysteine-type peptidase activity"/>
    <property type="evidence" value="ECO:0007669"/>
    <property type="project" value="UniProtKB-KW"/>
</dbReference>
<evidence type="ECO:0000256" key="5">
    <source>
        <dbReference type="SAM" id="MobiDB-lite"/>
    </source>
</evidence>
<keyword evidence="3 7" id="KW-0378">Hydrolase</keyword>
<dbReference type="PROSITE" id="PS50600">
    <property type="entry name" value="ULP_PROTEASE"/>
    <property type="match status" value="1"/>
</dbReference>
<feature type="compositionally biased region" description="Basic and acidic residues" evidence="5">
    <location>
        <begin position="11"/>
        <end position="22"/>
    </location>
</feature>
<organism evidence="7 8">
    <name type="scientific">Drosophila erecta</name>
    <name type="common">Fruit fly</name>
    <dbReference type="NCBI Taxonomy" id="7220"/>
    <lineage>
        <taxon>Eukaryota</taxon>
        <taxon>Metazoa</taxon>
        <taxon>Ecdysozoa</taxon>
        <taxon>Arthropoda</taxon>
        <taxon>Hexapoda</taxon>
        <taxon>Insecta</taxon>
        <taxon>Pterygota</taxon>
        <taxon>Neoptera</taxon>
        <taxon>Endopterygota</taxon>
        <taxon>Diptera</taxon>
        <taxon>Brachycera</taxon>
        <taxon>Muscomorpha</taxon>
        <taxon>Ephydroidea</taxon>
        <taxon>Drosophilidae</taxon>
        <taxon>Drosophila</taxon>
        <taxon>Sophophora</taxon>
    </lineage>
</organism>
<dbReference type="PANTHER" id="PTHR46468">
    <property type="entry name" value="SENTRIN-SPECIFIC PROTEASE 8"/>
    <property type="match status" value="1"/>
</dbReference>
<dbReference type="EMBL" id="CH954180">
    <property type="protein sequence ID" value="EDV47589.1"/>
    <property type="molecule type" value="Genomic_DNA"/>
</dbReference>
<dbReference type="OrthoDB" id="5065855at2759"/>
<evidence type="ECO:0000259" key="6">
    <source>
        <dbReference type="PROSITE" id="PS50600"/>
    </source>
</evidence>
<dbReference type="InterPro" id="IPR038765">
    <property type="entry name" value="Papain-like_cys_pep_sf"/>
</dbReference>
<dbReference type="HOGENOM" id="CLU_043678_2_0_1"/>
<keyword evidence="2" id="KW-0645">Protease</keyword>
<dbReference type="KEGG" id="der:6549884"/>
<dbReference type="SUPFAM" id="SSF54001">
    <property type="entry name" value="Cysteine proteinases"/>
    <property type="match status" value="1"/>
</dbReference>
<feature type="compositionally biased region" description="Basic and acidic residues" evidence="5">
    <location>
        <begin position="61"/>
        <end position="71"/>
    </location>
</feature>
<dbReference type="Pfam" id="PF02902">
    <property type="entry name" value="Peptidase_C48"/>
    <property type="match status" value="1"/>
</dbReference>
<feature type="domain" description="Ubiquitin-like protease family profile" evidence="6">
    <location>
        <begin position="107"/>
        <end position="319"/>
    </location>
</feature>
<feature type="compositionally biased region" description="Basic residues" evidence="5">
    <location>
        <begin position="40"/>
        <end position="56"/>
    </location>
</feature>
<evidence type="ECO:0000256" key="4">
    <source>
        <dbReference type="ARBA" id="ARBA00022807"/>
    </source>
</evidence>
<reference evidence="7 8" key="2">
    <citation type="journal article" date="2008" name="Bioinformatics">
        <title>Assembly reconciliation.</title>
        <authorList>
            <person name="Zimin A.V."/>
            <person name="Smith D.R."/>
            <person name="Sutton G."/>
            <person name="Yorke J.A."/>
        </authorList>
    </citation>
    <scope>NUCLEOTIDE SEQUENCE [LARGE SCALE GENOMIC DNA]</scope>
    <source>
        <strain evidence="7 8">TSC#14021-0224.01</strain>
    </source>
</reference>
<dbReference type="Gene3D" id="3.40.395.10">
    <property type="entry name" value="Adenoviral Proteinase, Chain A"/>
    <property type="match status" value="1"/>
</dbReference>
<protein>
    <recommendedName>
        <fullName evidence="6">Ubiquitin-like protease family profile domain-containing protein</fullName>
    </recommendedName>
</protein>
<evidence type="ECO:0000256" key="1">
    <source>
        <dbReference type="ARBA" id="ARBA00005234"/>
    </source>
</evidence>
<name>B3NYB0_DROER</name>
<dbReference type="InterPro" id="IPR003653">
    <property type="entry name" value="Peptidase_C48_C"/>
</dbReference>
<comment type="similarity">
    <text evidence="1">Belongs to the peptidase C48 family.</text>
</comment>
<feature type="region of interest" description="Disordered" evidence="5">
    <location>
        <begin position="1"/>
        <end position="71"/>
    </location>
</feature>
<evidence type="ECO:0000313" key="8">
    <source>
        <dbReference type="Proteomes" id="UP000008711"/>
    </source>
</evidence>
<gene>
    <name evidence="7" type="primary">Dere\GG17555</name>
    <name evidence="7" type="synonym">dere_GLEANR_2473</name>
    <name evidence="7" type="synonym">GG17555</name>
    <name evidence="7" type="ORF">Dere_GG17555</name>
</gene>
<dbReference type="PANTHER" id="PTHR46468:SF1">
    <property type="entry name" value="SENTRIN-SPECIFIC PROTEASE 8"/>
    <property type="match status" value="1"/>
</dbReference>
<dbReference type="AlphaFoldDB" id="B3NYB0"/>
<reference evidence="7 8" key="1">
    <citation type="journal article" date="2007" name="Nature">
        <title>Evolution of genes and genomes on the Drosophila phylogeny.</title>
        <authorList>
            <consortium name="Drosophila 12 Genomes Consortium"/>
            <person name="Clark A.G."/>
            <person name="Eisen M.B."/>
            <person name="Smith D.R."/>
            <person name="Bergman C.M."/>
            <person name="Oliver B."/>
            <person name="Markow T.A."/>
            <person name="Kaufman T.C."/>
            <person name="Kellis M."/>
            <person name="Gelbart W."/>
            <person name="Iyer V.N."/>
            <person name="Pollard D.A."/>
            <person name="Sackton T.B."/>
            <person name="Larracuente A.M."/>
            <person name="Singh N.D."/>
            <person name="Abad J.P."/>
            <person name="Abt D.N."/>
            <person name="Adryan B."/>
            <person name="Aguade M."/>
            <person name="Akashi H."/>
            <person name="Anderson W.W."/>
            <person name="Aquadro C.F."/>
            <person name="Ardell D.H."/>
            <person name="Arguello R."/>
            <person name="Artieri C.G."/>
            <person name="Barbash D.A."/>
            <person name="Barker D."/>
            <person name="Barsanti P."/>
            <person name="Batterham P."/>
            <person name="Batzoglou S."/>
            <person name="Begun D."/>
            <person name="Bhutkar A."/>
            <person name="Blanco E."/>
            <person name="Bosak S.A."/>
            <person name="Bradley R.K."/>
            <person name="Brand A.D."/>
            <person name="Brent M.R."/>
            <person name="Brooks A.N."/>
            <person name="Brown R.H."/>
            <person name="Butlin R.K."/>
            <person name="Caggese C."/>
            <person name="Calvi B.R."/>
            <person name="Bernardo de Carvalho A."/>
            <person name="Caspi A."/>
            <person name="Castrezana S."/>
            <person name="Celniker S.E."/>
            <person name="Chang J.L."/>
            <person name="Chapple C."/>
            <person name="Chatterji S."/>
            <person name="Chinwalla A."/>
            <person name="Civetta A."/>
            <person name="Clifton S.W."/>
            <person name="Comeron J.M."/>
            <person name="Costello J.C."/>
            <person name="Coyne J.A."/>
            <person name="Daub J."/>
            <person name="David R.G."/>
            <person name="Delcher A.L."/>
            <person name="Delehaunty K."/>
            <person name="Do C.B."/>
            <person name="Ebling H."/>
            <person name="Edwards K."/>
            <person name="Eickbush T."/>
            <person name="Evans J.D."/>
            <person name="Filipski A."/>
            <person name="Findeiss S."/>
            <person name="Freyhult E."/>
            <person name="Fulton L."/>
            <person name="Fulton R."/>
            <person name="Garcia A.C."/>
            <person name="Gardiner A."/>
            <person name="Garfield D.A."/>
            <person name="Garvin B.E."/>
            <person name="Gibson G."/>
            <person name="Gilbert D."/>
            <person name="Gnerre S."/>
            <person name="Godfrey J."/>
            <person name="Good R."/>
            <person name="Gotea V."/>
            <person name="Gravely B."/>
            <person name="Greenberg A.J."/>
            <person name="Griffiths-Jones S."/>
            <person name="Gross S."/>
            <person name="Guigo R."/>
            <person name="Gustafson E.A."/>
            <person name="Haerty W."/>
            <person name="Hahn M.W."/>
            <person name="Halligan D.L."/>
            <person name="Halpern A.L."/>
            <person name="Halter G.M."/>
            <person name="Han M.V."/>
            <person name="Heger A."/>
            <person name="Hillier L."/>
            <person name="Hinrichs A.S."/>
            <person name="Holmes I."/>
            <person name="Hoskins R.A."/>
            <person name="Hubisz M.J."/>
            <person name="Hultmark D."/>
            <person name="Huntley M.A."/>
            <person name="Jaffe D.B."/>
            <person name="Jagadeeshan S."/>
            <person name="Jeck W.R."/>
            <person name="Johnson J."/>
            <person name="Jones C.D."/>
            <person name="Jordan W.C."/>
            <person name="Karpen G.H."/>
            <person name="Kataoka E."/>
            <person name="Keightley P.D."/>
            <person name="Kheradpour P."/>
            <person name="Kirkness E.F."/>
            <person name="Koerich L.B."/>
            <person name="Kristiansen K."/>
            <person name="Kudrna D."/>
            <person name="Kulathinal R.J."/>
            <person name="Kumar S."/>
            <person name="Kwok R."/>
            <person name="Lander E."/>
            <person name="Langley C.H."/>
            <person name="Lapoint R."/>
            <person name="Lazzaro B.P."/>
            <person name="Lee S.J."/>
            <person name="Levesque L."/>
            <person name="Li R."/>
            <person name="Lin C.F."/>
            <person name="Lin M.F."/>
            <person name="Lindblad-Toh K."/>
            <person name="Llopart A."/>
            <person name="Long M."/>
            <person name="Low L."/>
            <person name="Lozovsky E."/>
            <person name="Lu J."/>
            <person name="Luo M."/>
            <person name="Machado C.A."/>
            <person name="Makalowski W."/>
            <person name="Marzo M."/>
            <person name="Matsuda M."/>
            <person name="Matzkin L."/>
            <person name="McAllister B."/>
            <person name="McBride C.S."/>
            <person name="McKernan B."/>
            <person name="McKernan K."/>
            <person name="Mendez-Lago M."/>
            <person name="Minx P."/>
            <person name="Mollenhauer M.U."/>
            <person name="Montooth K."/>
            <person name="Mount S.M."/>
            <person name="Mu X."/>
            <person name="Myers E."/>
            <person name="Negre B."/>
            <person name="Newfeld S."/>
            <person name="Nielsen R."/>
            <person name="Noor M.A."/>
            <person name="O'Grady P."/>
            <person name="Pachter L."/>
            <person name="Papaceit M."/>
            <person name="Parisi M.J."/>
            <person name="Parisi M."/>
            <person name="Parts L."/>
            <person name="Pedersen J.S."/>
            <person name="Pesole G."/>
            <person name="Phillippy A.M."/>
            <person name="Ponting C.P."/>
            <person name="Pop M."/>
            <person name="Porcelli D."/>
            <person name="Powell J.R."/>
            <person name="Prohaska S."/>
            <person name="Pruitt K."/>
            <person name="Puig M."/>
            <person name="Quesneville H."/>
            <person name="Ram K.R."/>
            <person name="Rand D."/>
            <person name="Rasmussen M.D."/>
            <person name="Reed L.K."/>
            <person name="Reenan R."/>
            <person name="Reily A."/>
            <person name="Remington K.A."/>
            <person name="Rieger T.T."/>
            <person name="Ritchie M.G."/>
            <person name="Robin C."/>
            <person name="Rogers Y.H."/>
            <person name="Rohde C."/>
            <person name="Rozas J."/>
            <person name="Rubenfield M.J."/>
            <person name="Ruiz A."/>
            <person name="Russo S."/>
            <person name="Salzberg S.L."/>
            <person name="Sanchez-Gracia A."/>
            <person name="Saranga D.J."/>
            <person name="Sato H."/>
            <person name="Schaeffer S.W."/>
            <person name="Schatz M.C."/>
            <person name="Schlenke T."/>
            <person name="Schwartz R."/>
            <person name="Segarra C."/>
            <person name="Singh R.S."/>
            <person name="Sirot L."/>
            <person name="Sirota M."/>
            <person name="Sisneros N.B."/>
            <person name="Smith C.D."/>
            <person name="Smith T.F."/>
            <person name="Spieth J."/>
            <person name="Stage D.E."/>
            <person name="Stark A."/>
            <person name="Stephan W."/>
            <person name="Strausberg R.L."/>
            <person name="Strempel S."/>
            <person name="Sturgill D."/>
            <person name="Sutton G."/>
            <person name="Sutton G.G."/>
            <person name="Tao W."/>
            <person name="Teichmann S."/>
            <person name="Tobari Y.N."/>
            <person name="Tomimura Y."/>
            <person name="Tsolas J.M."/>
            <person name="Valente V.L."/>
            <person name="Venter E."/>
            <person name="Venter J.C."/>
            <person name="Vicario S."/>
            <person name="Vieira F.G."/>
            <person name="Vilella A.J."/>
            <person name="Villasante A."/>
            <person name="Walenz B."/>
            <person name="Wang J."/>
            <person name="Wasserman M."/>
            <person name="Watts T."/>
            <person name="Wilson D."/>
            <person name="Wilson R.K."/>
            <person name="Wing R.A."/>
            <person name="Wolfner M.F."/>
            <person name="Wong A."/>
            <person name="Wong G.K."/>
            <person name="Wu C.I."/>
            <person name="Wu G."/>
            <person name="Yamamoto D."/>
            <person name="Yang H.P."/>
            <person name="Yang S.P."/>
            <person name="Yorke J.A."/>
            <person name="Yoshida K."/>
            <person name="Zdobnov E."/>
            <person name="Zhang P."/>
            <person name="Zhang Y."/>
            <person name="Zimin A.V."/>
            <person name="Baldwin J."/>
            <person name="Abdouelleil A."/>
            <person name="Abdulkadir J."/>
            <person name="Abebe A."/>
            <person name="Abera B."/>
            <person name="Abreu J."/>
            <person name="Acer S.C."/>
            <person name="Aftuck L."/>
            <person name="Alexander A."/>
            <person name="An P."/>
            <person name="Anderson E."/>
            <person name="Anderson S."/>
            <person name="Arachi H."/>
            <person name="Azer M."/>
            <person name="Bachantsang P."/>
            <person name="Barry A."/>
            <person name="Bayul T."/>
            <person name="Berlin A."/>
            <person name="Bessette D."/>
            <person name="Bloom T."/>
            <person name="Blye J."/>
            <person name="Boguslavskiy L."/>
            <person name="Bonnet C."/>
            <person name="Boukhgalter B."/>
            <person name="Bourzgui I."/>
            <person name="Brown A."/>
            <person name="Cahill P."/>
            <person name="Channer S."/>
            <person name="Cheshatsang Y."/>
            <person name="Chuda L."/>
            <person name="Citroen M."/>
            <person name="Collymore A."/>
            <person name="Cooke P."/>
            <person name="Costello M."/>
            <person name="D'Aco K."/>
            <person name="Daza R."/>
            <person name="De Haan G."/>
            <person name="DeGray S."/>
            <person name="DeMaso C."/>
            <person name="Dhargay N."/>
            <person name="Dooley K."/>
            <person name="Dooley E."/>
            <person name="Doricent M."/>
            <person name="Dorje P."/>
            <person name="Dorjee K."/>
            <person name="Dupes A."/>
            <person name="Elong R."/>
            <person name="Falk J."/>
            <person name="Farina A."/>
            <person name="Faro S."/>
            <person name="Ferguson D."/>
            <person name="Fisher S."/>
            <person name="Foley C.D."/>
            <person name="Franke A."/>
            <person name="Friedrich D."/>
            <person name="Gadbois L."/>
            <person name="Gearin G."/>
            <person name="Gearin C.R."/>
            <person name="Giannoukos G."/>
            <person name="Goode T."/>
            <person name="Graham J."/>
            <person name="Grandbois E."/>
            <person name="Grewal S."/>
            <person name="Gyaltsen K."/>
            <person name="Hafez N."/>
            <person name="Hagos B."/>
            <person name="Hall J."/>
            <person name="Henson C."/>
            <person name="Hollinger A."/>
            <person name="Honan T."/>
            <person name="Huard M.D."/>
            <person name="Hughes L."/>
            <person name="Hurhula B."/>
            <person name="Husby M.E."/>
            <person name="Kamat A."/>
            <person name="Kanga B."/>
            <person name="Kashin S."/>
            <person name="Khazanovich D."/>
            <person name="Kisner P."/>
            <person name="Lance K."/>
            <person name="Lara M."/>
            <person name="Lee W."/>
            <person name="Lennon N."/>
            <person name="Letendre F."/>
            <person name="LeVine R."/>
            <person name="Lipovsky A."/>
            <person name="Liu X."/>
            <person name="Liu J."/>
            <person name="Liu S."/>
            <person name="Lokyitsang T."/>
            <person name="Lokyitsang Y."/>
            <person name="Lubonja R."/>
            <person name="Lui A."/>
            <person name="MacDonald P."/>
            <person name="Magnisalis V."/>
            <person name="Maru K."/>
            <person name="Matthews C."/>
            <person name="McCusker W."/>
            <person name="McDonough S."/>
            <person name="Mehta T."/>
            <person name="Meldrim J."/>
            <person name="Meneus L."/>
            <person name="Mihai O."/>
            <person name="Mihalev A."/>
            <person name="Mihova T."/>
            <person name="Mittelman R."/>
            <person name="Mlenga V."/>
            <person name="Montmayeur A."/>
            <person name="Mulrain L."/>
            <person name="Navidi A."/>
            <person name="Naylor J."/>
            <person name="Negash T."/>
            <person name="Nguyen T."/>
            <person name="Nguyen N."/>
            <person name="Nicol R."/>
            <person name="Norbu C."/>
            <person name="Norbu N."/>
            <person name="Novod N."/>
            <person name="O'Neill B."/>
            <person name="Osman S."/>
            <person name="Markiewicz E."/>
            <person name="Oyono O.L."/>
            <person name="Patti C."/>
            <person name="Phunkhang P."/>
            <person name="Pierre F."/>
            <person name="Priest M."/>
            <person name="Raghuraman S."/>
            <person name="Rege F."/>
            <person name="Reyes R."/>
            <person name="Rise C."/>
            <person name="Rogov P."/>
            <person name="Ross K."/>
            <person name="Ryan E."/>
            <person name="Settipalli S."/>
            <person name="Shea T."/>
            <person name="Sherpa N."/>
            <person name="Shi L."/>
            <person name="Shih D."/>
            <person name="Sparrow T."/>
            <person name="Spaulding J."/>
            <person name="Stalker J."/>
            <person name="Stange-Thomann N."/>
            <person name="Stavropoulos S."/>
            <person name="Stone C."/>
            <person name="Strader C."/>
            <person name="Tesfaye S."/>
            <person name="Thomson T."/>
            <person name="Thoulutsang Y."/>
            <person name="Thoulutsang D."/>
            <person name="Topham K."/>
            <person name="Topping I."/>
            <person name="Tsamla T."/>
            <person name="Vassiliev H."/>
            <person name="Vo A."/>
            <person name="Wangchuk T."/>
            <person name="Wangdi T."/>
            <person name="Weiand M."/>
            <person name="Wilkinson J."/>
            <person name="Wilson A."/>
            <person name="Yadav S."/>
            <person name="Young G."/>
            <person name="Yu Q."/>
            <person name="Zembek L."/>
            <person name="Zhong D."/>
            <person name="Zimmer A."/>
            <person name="Zwirko Z."/>
            <person name="Jaffe D.B."/>
            <person name="Alvarez P."/>
            <person name="Brockman W."/>
            <person name="Butler J."/>
            <person name="Chin C."/>
            <person name="Gnerre S."/>
            <person name="Grabherr M."/>
            <person name="Kleber M."/>
            <person name="Mauceli E."/>
            <person name="MacCallum I."/>
        </authorList>
    </citation>
    <scope>NUCLEOTIDE SEQUENCE [LARGE SCALE GENOMIC DNA]</scope>
    <source>
        <strain evidence="7 8">TSC#14021-0224.01</strain>
    </source>
</reference>
<dbReference type="eggNOG" id="KOG3246">
    <property type="taxonomic scope" value="Eukaryota"/>
</dbReference>
<sequence>MLVANKLPKTKNQEESLQDKKPTVMAKPNAKGKVKEKAKGKVKGKGKGMAKAKATGKAKGNGKDKDKDKYIIRDSDASTPLALERGSGDGPHQVAQPSLVALHFMNISLRHSDVQLLQSAHEGVNERLMAFYYAYLQHRRYRSEPDLYFLNPALAARVRHMDLRQLWAMVRDRRLTEKQFVLVPLCNHPRSNGHWSLLLISRPDSKFYHYDSLDNCHSPLAVSVSETLRAPLAAWKFALVTGRCLQQQRQPAGKEGSSRDPASGIHLMCMTDHVADYVTRCGYATSSLLIAVDQIAAMRTHLLELILSLGGNLPSKRGH</sequence>